<evidence type="ECO:0000313" key="3">
    <source>
        <dbReference type="EMBL" id="VFT85267.1"/>
    </source>
</evidence>
<reference evidence="2" key="2">
    <citation type="submission" date="2019-06" db="EMBL/GenBank/DDBJ databases">
        <title>Genomics analysis of Aphanomyces spp. identifies a new class of oomycete effector associated with host adaptation.</title>
        <authorList>
            <person name="Gaulin E."/>
        </authorList>
    </citation>
    <scope>NUCLEOTIDE SEQUENCE</scope>
    <source>
        <strain evidence="2">CBS 578.67</strain>
    </source>
</reference>
<dbReference type="Proteomes" id="UP000332933">
    <property type="component" value="Unassembled WGS sequence"/>
</dbReference>
<evidence type="ECO:0000256" key="1">
    <source>
        <dbReference type="SAM" id="MobiDB-lite"/>
    </source>
</evidence>
<name>A0A485KK86_9STRA</name>
<evidence type="ECO:0000313" key="4">
    <source>
        <dbReference type="Proteomes" id="UP000332933"/>
    </source>
</evidence>
<feature type="region of interest" description="Disordered" evidence="1">
    <location>
        <begin position="1"/>
        <end position="63"/>
    </location>
</feature>
<feature type="compositionally biased region" description="Low complexity" evidence="1">
    <location>
        <begin position="1"/>
        <end position="13"/>
    </location>
</feature>
<accession>A0A485KK86</accession>
<protein>
    <submittedName>
        <fullName evidence="3">Aste57867_8381 protein</fullName>
    </submittedName>
</protein>
<sequence length="109" mass="11856">MAPVAAPHTAAPAKSHFKVPRAAASAPPKSQMKRPKSALKAGVGAGATPAHMGGVTLRPRDSIKPPELYRENLYGETYETWLQEEHRKRGLPMLDPETTAILIEEIEYA</sequence>
<dbReference type="EMBL" id="CAADRA010005123">
    <property type="protein sequence ID" value="VFT85267.1"/>
    <property type="molecule type" value="Genomic_DNA"/>
</dbReference>
<evidence type="ECO:0000313" key="2">
    <source>
        <dbReference type="EMBL" id="KAF0701084.1"/>
    </source>
</evidence>
<gene>
    <name evidence="3" type="primary">Aste57867_8381</name>
    <name evidence="2" type="ORF">As57867_008349</name>
    <name evidence="3" type="ORF">ASTE57867_8381</name>
</gene>
<organism evidence="3 4">
    <name type="scientific">Aphanomyces stellatus</name>
    <dbReference type="NCBI Taxonomy" id="120398"/>
    <lineage>
        <taxon>Eukaryota</taxon>
        <taxon>Sar</taxon>
        <taxon>Stramenopiles</taxon>
        <taxon>Oomycota</taxon>
        <taxon>Saprolegniomycetes</taxon>
        <taxon>Saprolegniales</taxon>
        <taxon>Verrucalvaceae</taxon>
        <taxon>Aphanomyces</taxon>
    </lineage>
</organism>
<keyword evidence="4" id="KW-1185">Reference proteome</keyword>
<dbReference type="EMBL" id="VJMH01005102">
    <property type="protein sequence ID" value="KAF0701084.1"/>
    <property type="molecule type" value="Genomic_DNA"/>
</dbReference>
<reference evidence="3 4" key="1">
    <citation type="submission" date="2019-03" db="EMBL/GenBank/DDBJ databases">
        <authorList>
            <person name="Gaulin E."/>
            <person name="Dumas B."/>
        </authorList>
    </citation>
    <scope>NUCLEOTIDE SEQUENCE [LARGE SCALE GENOMIC DNA]</scope>
    <source>
        <strain evidence="3">CBS 568.67</strain>
    </source>
</reference>
<dbReference type="AlphaFoldDB" id="A0A485KK86"/>
<proteinExistence type="predicted"/>